<keyword evidence="4" id="KW-0676">Redox-active center</keyword>
<accession>A0ABD3NNG5</accession>
<gene>
    <name evidence="6" type="ORF">ACHAWO_012524</name>
</gene>
<dbReference type="FunFam" id="3.40.30.10:FF:000026">
    <property type="entry name" value="Glutaredoxin 2"/>
    <property type="match status" value="1"/>
</dbReference>
<evidence type="ECO:0000256" key="2">
    <source>
        <dbReference type="ARBA" id="ARBA00022982"/>
    </source>
</evidence>
<keyword evidence="1" id="KW-0813">Transport</keyword>
<name>A0ABD3NNG5_9STRA</name>
<keyword evidence="7" id="KW-1185">Reference proteome</keyword>
<dbReference type="EMBL" id="JALLPJ020001033">
    <property type="protein sequence ID" value="KAL3777635.1"/>
    <property type="molecule type" value="Genomic_DNA"/>
</dbReference>
<feature type="domain" description="Glutaredoxin" evidence="5">
    <location>
        <begin position="70"/>
        <end position="131"/>
    </location>
</feature>
<organism evidence="6 7">
    <name type="scientific">Cyclotella atomus</name>
    <dbReference type="NCBI Taxonomy" id="382360"/>
    <lineage>
        <taxon>Eukaryota</taxon>
        <taxon>Sar</taxon>
        <taxon>Stramenopiles</taxon>
        <taxon>Ochrophyta</taxon>
        <taxon>Bacillariophyta</taxon>
        <taxon>Coscinodiscophyceae</taxon>
        <taxon>Thalassiosirophycidae</taxon>
        <taxon>Stephanodiscales</taxon>
        <taxon>Stephanodiscaceae</taxon>
        <taxon>Cyclotella</taxon>
    </lineage>
</organism>
<dbReference type="Proteomes" id="UP001530400">
    <property type="component" value="Unassembled WGS sequence"/>
</dbReference>
<dbReference type="Gene3D" id="3.40.30.10">
    <property type="entry name" value="Glutaredoxin"/>
    <property type="match status" value="1"/>
</dbReference>
<dbReference type="InterPro" id="IPR002109">
    <property type="entry name" value="Glutaredoxin"/>
</dbReference>
<keyword evidence="2" id="KW-0249">Electron transport</keyword>
<evidence type="ECO:0000313" key="6">
    <source>
        <dbReference type="EMBL" id="KAL3777635.1"/>
    </source>
</evidence>
<dbReference type="InterPro" id="IPR011899">
    <property type="entry name" value="Glutaredoxin_euk/vir"/>
</dbReference>
<dbReference type="InterPro" id="IPR036249">
    <property type="entry name" value="Thioredoxin-like_sf"/>
</dbReference>
<proteinExistence type="predicted"/>
<dbReference type="CDD" id="cd03419">
    <property type="entry name" value="GRX_GRXh_1_2_like"/>
    <property type="match status" value="1"/>
</dbReference>
<dbReference type="PRINTS" id="PR00160">
    <property type="entry name" value="GLUTAREDOXIN"/>
</dbReference>
<evidence type="ECO:0000256" key="3">
    <source>
        <dbReference type="ARBA" id="ARBA00023157"/>
    </source>
</evidence>
<dbReference type="PROSITE" id="PS00195">
    <property type="entry name" value="GLUTAREDOXIN_1"/>
    <property type="match status" value="1"/>
</dbReference>
<dbReference type="SUPFAM" id="SSF52833">
    <property type="entry name" value="Thioredoxin-like"/>
    <property type="match status" value="1"/>
</dbReference>
<dbReference type="PANTHER" id="PTHR45694:SF18">
    <property type="entry name" value="GLUTAREDOXIN-1-RELATED"/>
    <property type="match status" value="1"/>
</dbReference>
<dbReference type="Pfam" id="PF00462">
    <property type="entry name" value="Glutaredoxin"/>
    <property type="match status" value="1"/>
</dbReference>
<dbReference type="AlphaFoldDB" id="A0ABD3NNG5"/>
<reference evidence="6 7" key="1">
    <citation type="submission" date="2024-10" db="EMBL/GenBank/DDBJ databases">
        <title>Updated reference genomes for cyclostephanoid diatoms.</title>
        <authorList>
            <person name="Roberts W.R."/>
            <person name="Alverson A.J."/>
        </authorList>
    </citation>
    <scope>NUCLEOTIDE SEQUENCE [LARGE SCALE GENOMIC DNA]</scope>
    <source>
        <strain evidence="6 7">AJA010-31</strain>
    </source>
</reference>
<dbReference type="NCBIfam" id="TIGR02180">
    <property type="entry name" value="GRX_euk"/>
    <property type="match status" value="1"/>
</dbReference>
<dbReference type="InterPro" id="IPR014025">
    <property type="entry name" value="Glutaredoxin_subgr"/>
</dbReference>
<sequence>MKLPVAIVLGATITTSAAAFAFTRGSAVSRSSSLISNVRNFMGNSQRKSSTSMNASPMDYAKSEIASSDVVIFSKTYCPYCTSTKNLFSGMNIPAKIIELDTMDNGSEVQAALLDISGQRTVPNVFIKGKHLGGNDDSQAAARSGKLQEMLGN</sequence>
<evidence type="ECO:0000256" key="1">
    <source>
        <dbReference type="ARBA" id="ARBA00022448"/>
    </source>
</evidence>
<evidence type="ECO:0000256" key="4">
    <source>
        <dbReference type="ARBA" id="ARBA00023284"/>
    </source>
</evidence>
<comment type="caution">
    <text evidence="6">The sequence shown here is derived from an EMBL/GenBank/DDBJ whole genome shotgun (WGS) entry which is preliminary data.</text>
</comment>
<evidence type="ECO:0000259" key="5">
    <source>
        <dbReference type="Pfam" id="PF00462"/>
    </source>
</evidence>
<protein>
    <recommendedName>
        <fullName evidence="5">Glutaredoxin domain-containing protein</fullName>
    </recommendedName>
</protein>
<dbReference type="PANTHER" id="PTHR45694">
    <property type="entry name" value="GLUTAREDOXIN 2"/>
    <property type="match status" value="1"/>
</dbReference>
<evidence type="ECO:0000313" key="7">
    <source>
        <dbReference type="Proteomes" id="UP001530400"/>
    </source>
</evidence>
<dbReference type="InterPro" id="IPR011767">
    <property type="entry name" value="GLR_AS"/>
</dbReference>
<dbReference type="PROSITE" id="PS51354">
    <property type="entry name" value="GLUTAREDOXIN_2"/>
    <property type="match status" value="1"/>
</dbReference>
<dbReference type="GO" id="GO:0003824">
    <property type="term" value="F:catalytic activity"/>
    <property type="evidence" value="ECO:0007669"/>
    <property type="project" value="UniProtKB-ARBA"/>
</dbReference>
<keyword evidence="3" id="KW-1015">Disulfide bond</keyword>